<evidence type="ECO:0000256" key="6">
    <source>
        <dbReference type="SAM" id="Phobius"/>
    </source>
</evidence>
<proteinExistence type="predicted"/>
<feature type="transmembrane region" description="Helical" evidence="6">
    <location>
        <begin position="33"/>
        <end position="51"/>
    </location>
</feature>
<evidence type="ECO:0000313" key="8">
    <source>
        <dbReference type="EMBL" id="WIF97839.1"/>
    </source>
</evidence>
<dbReference type="RefSeq" id="WP_231417777.1">
    <property type="nucleotide sequence ID" value="NZ_CP126446.1"/>
</dbReference>
<feature type="transmembrane region" description="Helical" evidence="6">
    <location>
        <begin position="424"/>
        <end position="445"/>
    </location>
</feature>
<evidence type="ECO:0000256" key="4">
    <source>
        <dbReference type="ARBA" id="ARBA00023136"/>
    </source>
</evidence>
<protein>
    <submittedName>
        <fullName evidence="8">O-antigen ligase family protein</fullName>
    </submittedName>
</protein>
<keyword evidence="8" id="KW-0436">Ligase</keyword>
<gene>
    <name evidence="8" type="ORF">QNI29_19260</name>
</gene>
<name>A0ABY8UZM6_9BACI</name>
<feature type="transmembrane region" description="Helical" evidence="6">
    <location>
        <begin position="95"/>
        <end position="113"/>
    </location>
</feature>
<feature type="transmembrane region" description="Helical" evidence="6">
    <location>
        <begin position="197"/>
        <end position="212"/>
    </location>
</feature>
<feature type="transmembrane region" description="Helical" evidence="6">
    <location>
        <begin position="63"/>
        <end position="83"/>
    </location>
</feature>
<keyword evidence="3 6" id="KW-1133">Transmembrane helix</keyword>
<sequence>MAQKHSLTFYLVLLHLIIMPLVPLKVYLGPIPVSAEVVLIPLLTVVAAYELKTKRITLNSDLSMKTFMALFGLFFIIQVISLTQAESLFPGIKEIIRYVSYVVLFYIVTKVSFSRNEFKTMGITLASVLAVIGVWGILSYAFQWNLNTAGLYALEEAHGRVMSTMVNPNYWAGFINFILPILLLIAVAYFKDRKMQLAFFALFAVYVINQIFTYTRSAWMIMAMAILFTSLLVPKRFYKKLFTIHMIIATIILGVIVYNLPDVQDRTKSAIYVVQSLIPSSEAPVEGEPGDEETEEEKRQKSYGDKTAVSRVTLWKTGYFMYRDYPILGVGIGNYDVRYKEYVTRYPSLDFGHDQYSVHNSYLKVASETGTIGLLSFLAIYIYYYIFIGKQFIRNREDLLKKLLLVGLFVGSGTFAGQNLANNLIFIPQVNVLFWLISGLIFNYVHRKRDLA</sequence>
<feature type="transmembrane region" description="Helical" evidence="6">
    <location>
        <begin position="218"/>
        <end position="234"/>
    </location>
</feature>
<dbReference type="PANTHER" id="PTHR37422">
    <property type="entry name" value="TEICHURONIC ACID BIOSYNTHESIS PROTEIN TUAE"/>
    <property type="match status" value="1"/>
</dbReference>
<dbReference type="EMBL" id="CP126446">
    <property type="protein sequence ID" value="WIF97839.1"/>
    <property type="molecule type" value="Genomic_DNA"/>
</dbReference>
<dbReference type="PANTHER" id="PTHR37422:SF13">
    <property type="entry name" value="LIPOPOLYSACCHARIDE BIOSYNTHESIS PROTEIN PA4999-RELATED"/>
    <property type="match status" value="1"/>
</dbReference>
<feature type="transmembrane region" description="Helical" evidence="6">
    <location>
        <begin position="241"/>
        <end position="260"/>
    </location>
</feature>
<feature type="transmembrane region" description="Helical" evidence="6">
    <location>
        <begin position="120"/>
        <end position="142"/>
    </location>
</feature>
<dbReference type="Proteomes" id="UP001236652">
    <property type="component" value="Chromosome"/>
</dbReference>
<evidence type="ECO:0000256" key="3">
    <source>
        <dbReference type="ARBA" id="ARBA00022989"/>
    </source>
</evidence>
<keyword evidence="9" id="KW-1185">Reference proteome</keyword>
<feature type="region of interest" description="Disordered" evidence="5">
    <location>
        <begin position="282"/>
        <end position="304"/>
    </location>
</feature>
<evidence type="ECO:0000256" key="5">
    <source>
        <dbReference type="SAM" id="MobiDB-lite"/>
    </source>
</evidence>
<feature type="transmembrane region" description="Helical" evidence="6">
    <location>
        <begin position="399"/>
        <end position="418"/>
    </location>
</feature>
<dbReference type="InterPro" id="IPR007016">
    <property type="entry name" value="O-antigen_ligase-rel_domated"/>
</dbReference>
<feature type="transmembrane region" description="Helical" evidence="6">
    <location>
        <begin position="369"/>
        <end position="387"/>
    </location>
</feature>
<evidence type="ECO:0000256" key="1">
    <source>
        <dbReference type="ARBA" id="ARBA00004141"/>
    </source>
</evidence>
<dbReference type="GO" id="GO:0016874">
    <property type="term" value="F:ligase activity"/>
    <property type="evidence" value="ECO:0007669"/>
    <property type="project" value="UniProtKB-KW"/>
</dbReference>
<feature type="transmembrane region" description="Helical" evidence="6">
    <location>
        <begin position="7"/>
        <end position="27"/>
    </location>
</feature>
<keyword evidence="2 6" id="KW-0812">Transmembrane</keyword>
<keyword evidence="4 6" id="KW-0472">Membrane</keyword>
<accession>A0ABY8UZM6</accession>
<reference evidence="8 9" key="1">
    <citation type="submission" date="2023-05" db="EMBL/GenBank/DDBJ databases">
        <title>Comparative genomics reveals the evidence of polycyclic aromatic hydrocarbons degradation in moderately halophilic genus Pontibacillus.</title>
        <authorList>
            <person name="Yang H."/>
            <person name="Qian Z."/>
        </authorList>
    </citation>
    <scope>NUCLEOTIDE SEQUENCE [LARGE SCALE GENOMIC DNA]</scope>
    <source>
        <strain evidence="9">HN14</strain>
    </source>
</reference>
<feature type="domain" description="O-antigen ligase-related" evidence="7">
    <location>
        <begin position="202"/>
        <end position="378"/>
    </location>
</feature>
<evidence type="ECO:0000259" key="7">
    <source>
        <dbReference type="Pfam" id="PF04932"/>
    </source>
</evidence>
<dbReference type="Pfam" id="PF04932">
    <property type="entry name" value="Wzy_C"/>
    <property type="match status" value="1"/>
</dbReference>
<evidence type="ECO:0000256" key="2">
    <source>
        <dbReference type="ARBA" id="ARBA00022692"/>
    </source>
</evidence>
<dbReference type="InterPro" id="IPR051533">
    <property type="entry name" value="WaaL-like"/>
</dbReference>
<evidence type="ECO:0000313" key="9">
    <source>
        <dbReference type="Proteomes" id="UP001236652"/>
    </source>
</evidence>
<comment type="subcellular location">
    <subcellularLocation>
        <location evidence="1">Membrane</location>
        <topology evidence="1">Multi-pass membrane protein</topology>
    </subcellularLocation>
</comment>
<organism evidence="8 9">
    <name type="scientific">Pontibacillus chungwhensis</name>
    <dbReference type="NCBI Taxonomy" id="265426"/>
    <lineage>
        <taxon>Bacteria</taxon>
        <taxon>Bacillati</taxon>
        <taxon>Bacillota</taxon>
        <taxon>Bacilli</taxon>
        <taxon>Bacillales</taxon>
        <taxon>Bacillaceae</taxon>
        <taxon>Pontibacillus</taxon>
    </lineage>
</organism>
<feature type="transmembrane region" description="Helical" evidence="6">
    <location>
        <begin position="170"/>
        <end position="190"/>
    </location>
</feature>